<proteinExistence type="predicted"/>
<dbReference type="AlphaFoldDB" id="A0A089PPH9"/>
<dbReference type="KEGG" id="pge:LG71_13135"/>
<dbReference type="PATRIC" id="fig|61647.15.peg.1920"/>
<keyword evidence="2" id="KW-1185">Reference proteome</keyword>
<dbReference type="InterPro" id="IPR016032">
    <property type="entry name" value="Sig_transdc_resp-reg_C-effctor"/>
</dbReference>
<comment type="caution">
    <text evidence="1">The sequence shown here is derived from an EMBL/GenBank/DDBJ whole genome shotgun (WGS) entry which is preliminary data.</text>
</comment>
<dbReference type="InterPro" id="IPR036388">
    <property type="entry name" value="WH-like_DNA-bd_sf"/>
</dbReference>
<dbReference type="Gene3D" id="1.10.10.10">
    <property type="entry name" value="Winged helix-like DNA-binding domain superfamily/Winged helix DNA-binding domain"/>
    <property type="match status" value="1"/>
</dbReference>
<dbReference type="GO" id="GO:0003677">
    <property type="term" value="F:DNA binding"/>
    <property type="evidence" value="ECO:0007669"/>
    <property type="project" value="InterPro"/>
</dbReference>
<gene>
    <name evidence="1" type="ORF">ABW06_02590</name>
</gene>
<dbReference type="GO" id="GO:0006355">
    <property type="term" value="P:regulation of DNA-templated transcription"/>
    <property type="evidence" value="ECO:0007669"/>
    <property type="project" value="InterPro"/>
</dbReference>
<evidence type="ECO:0008006" key="3">
    <source>
        <dbReference type="Google" id="ProtNLM"/>
    </source>
</evidence>
<protein>
    <recommendedName>
        <fullName evidence="3">HTH luxR-type domain-containing protein</fullName>
    </recommendedName>
</protein>
<dbReference type="eggNOG" id="COG2771">
    <property type="taxonomic scope" value="Bacteria"/>
</dbReference>
<evidence type="ECO:0000313" key="1">
    <source>
        <dbReference type="EMBL" id="KMK16120.1"/>
    </source>
</evidence>
<reference evidence="1 2" key="1">
    <citation type="submission" date="2015-05" db="EMBL/GenBank/DDBJ databases">
        <title>Genome sequences of Pluralibacter gergoviae.</title>
        <authorList>
            <person name="Greninger A.L."/>
            <person name="Miller S."/>
        </authorList>
    </citation>
    <scope>NUCLEOTIDE SEQUENCE [LARGE SCALE GENOMIC DNA]</scope>
    <source>
        <strain evidence="1 2">JS81F13</strain>
    </source>
</reference>
<dbReference type="RefSeq" id="WP_043083009.1">
    <property type="nucleotide sequence ID" value="NZ_CP009450.1"/>
</dbReference>
<name>A0A089PPH9_PLUGE</name>
<dbReference type="EMBL" id="LDZF01000002">
    <property type="protein sequence ID" value="KMK16120.1"/>
    <property type="molecule type" value="Genomic_DNA"/>
</dbReference>
<organism evidence="1 2">
    <name type="scientific">Pluralibacter gergoviae</name>
    <name type="common">Enterobacter gergoviae</name>
    <dbReference type="NCBI Taxonomy" id="61647"/>
    <lineage>
        <taxon>Bacteria</taxon>
        <taxon>Pseudomonadati</taxon>
        <taxon>Pseudomonadota</taxon>
        <taxon>Gammaproteobacteria</taxon>
        <taxon>Enterobacterales</taxon>
        <taxon>Enterobacteriaceae</taxon>
        <taxon>Pluralibacter</taxon>
    </lineage>
</organism>
<evidence type="ECO:0000313" key="2">
    <source>
        <dbReference type="Proteomes" id="UP000036196"/>
    </source>
</evidence>
<dbReference type="OrthoDB" id="6609920at2"/>
<dbReference type="Proteomes" id="UP000036196">
    <property type="component" value="Unassembled WGS sequence"/>
</dbReference>
<dbReference type="STRING" id="61647.LG71_13135"/>
<accession>A0A089PPH9</accession>
<dbReference type="SUPFAM" id="SSF46894">
    <property type="entry name" value="C-terminal effector domain of the bipartite response regulators"/>
    <property type="match status" value="1"/>
</dbReference>
<sequence>MAKNVCVKYIPLVTQGRYYRGERIIMHHSQLDKLCCISCHLNCEILPVASIRTSQCLERQYCIWPGGNNFFQEGIYSILTEKTKCHLGRGFIFIDFAYYNLSLLSKRDWLTYLIQSRLPLILVADKRMAPLATYWQRQFDEILAVIYSDNDRRIINNKISKAICGLTTRETCRKQLTEFEVAVLQYLMSGCSIKDICQKLATNRNSIYNVRRSLKNKMGDTINNLITY</sequence>